<evidence type="ECO:0000313" key="2">
    <source>
        <dbReference type="Proteomes" id="UP001355056"/>
    </source>
</evidence>
<comment type="caution">
    <text evidence="1">The sequence shown here is derived from an EMBL/GenBank/DDBJ whole genome shotgun (WGS) entry which is preliminary data.</text>
</comment>
<proteinExistence type="predicted"/>
<organism evidence="1 2">
    <name type="scientific">Novilysobacter erysipheiresistens</name>
    <dbReference type="NCBI Taxonomy" id="1749332"/>
    <lineage>
        <taxon>Bacteria</taxon>
        <taxon>Pseudomonadati</taxon>
        <taxon>Pseudomonadota</taxon>
        <taxon>Gammaproteobacteria</taxon>
        <taxon>Lysobacterales</taxon>
        <taxon>Lysobacteraceae</taxon>
        <taxon>Novilysobacter</taxon>
    </lineage>
</organism>
<keyword evidence="2" id="KW-1185">Reference proteome</keyword>
<dbReference type="EMBL" id="JAXGFP010000003">
    <property type="protein sequence ID" value="MEG3184015.1"/>
    <property type="molecule type" value="Genomic_DNA"/>
</dbReference>
<accession>A0ABU7YYH7</accession>
<sequence>MTENIVLNIDSLLLARIRRMAATKGWSEEQTLAHLLEHGLFACEAELAARFDESDADALQAAIAALEQIQDDPGFANIGRVESGGGIDATEAAPAAWPPAPARPAGC</sequence>
<gene>
    <name evidence="1" type="ORF">SNE34_08335</name>
</gene>
<dbReference type="RefSeq" id="WP_332616494.1">
    <property type="nucleotide sequence ID" value="NZ_JAXGFP010000003.1"/>
</dbReference>
<evidence type="ECO:0000313" key="1">
    <source>
        <dbReference type="EMBL" id="MEG3184015.1"/>
    </source>
</evidence>
<reference evidence="1 2" key="1">
    <citation type="journal article" date="2016" name="Int. J. Syst. Evol. Microbiol.">
        <title>Lysobacter erysipheiresistens sp. nov., an antagonist of powdery mildew, isolated from tobacco-cultivated soil.</title>
        <authorList>
            <person name="Xie B."/>
            <person name="Li T."/>
            <person name="Lin X."/>
            <person name="Wang C.J."/>
            <person name="Chen Y.J."/>
            <person name="Liu W.J."/>
            <person name="Zhao Z.W."/>
        </authorList>
    </citation>
    <scope>NUCLEOTIDE SEQUENCE [LARGE SCALE GENOMIC DNA]</scope>
    <source>
        <strain evidence="1 2">RS-LYSO-3</strain>
    </source>
</reference>
<name>A0ABU7YYH7_9GAMM</name>
<dbReference type="Proteomes" id="UP001355056">
    <property type="component" value="Unassembled WGS sequence"/>
</dbReference>
<protein>
    <submittedName>
        <fullName evidence="1">Uncharacterized protein</fullName>
    </submittedName>
</protein>